<organism evidence="3 4">
    <name type="scientific">Pseudomonas saxonica</name>
    <dbReference type="NCBI Taxonomy" id="2600598"/>
    <lineage>
        <taxon>Bacteria</taxon>
        <taxon>Pseudomonadati</taxon>
        <taxon>Pseudomonadota</taxon>
        <taxon>Gammaproteobacteria</taxon>
        <taxon>Pseudomonadales</taxon>
        <taxon>Pseudomonadaceae</taxon>
        <taxon>Pseudomonas</taxon>
    </lineage>
</organism>
<accession>A0A5C5PXF9</accession>
<dbReference type="OrthoDB" id="5720484at2"/>
<keyword evidence="1" id="KW-0812">Transmembrane</keyword>
<dbReference type="EMBL" id="VFIP01000028">
    <property type="protein sequence ID" value="TWR89035.1"/>
    <property type="molecule type" value="Genomic_DNA"/>
</dbReference>
<sequence length="662" mass="68004">MSPPLRSIQFKGPEQQRGAIGLMAAVTLGLVLLFMLLVVDSGRLYLEQRKLQRVADLAVLEAVSRGGSCTAGTAPTYANESATRNSFTPGTVQKINTTCGTLVTGSDNLRAFKLDSTKSDAIRVIATTTTVPTSVAGGLWSFYSNGKFLINTPLTASAVGAAPKPLLAQISIRSTLASVTTNSQAALLNSITGGLAGGSINLSIAGWNGLLGADANLLSFMDKLAIDLGVKAGDYDKLLSTNATLTQLINAAATVAKANGDTTDLQTAVAGLQAAVKLNPTLVTLGDLLKLKTGAQSSGLDANLKLGQLAEAFLQVANTHNAVDLNAPLILPGIANVTLRMKVIEPPQFSAIGDPSSGQVLSVRTAQVRTLVAIDLTGLSKIIDLPDAVKGLTNTLVTAVGDLLNLNLVGLVTNLLCLTGCKQISPVLLPDPKIYISLDAGGADATITGYTCPIGGIGSKSLTVKTNKSLVDLRIGKLDPTTVFSTTAPPVVSAVPLIDLGIQTCYKILGILGGCEKRVAYAAGGIGFMANTSIAKTAGSTLIFSKATNPDSTPPDLKLNPATLSTPQSTSIVDSLSSTISGIQIEAYKPSTNNIFSTVLTTATTAISAVTNLIKPVINNVLSPLLTPLINNLLTTLGISLADVEVGANLNCGQGGRAQLVL</sequence>
<evidence type="ECO:0000313" key="3">
    <source>
        <dbReference type="EMBL" id="TWR89035.1"/>
    </source>
</evidence>
<evidence type="ECO:0000256" key="1">
    <source>
        <dbReference type="SAM" id="Phobius"/>
    </source>
</evidence>
<comment type="caution">
    <text evidence="3">The sequence shown here is derived from an EMBL/GenBank/DDBJ whole genome shotgun (WGS) entry which is preliminary data.</text>
</comment>
<keyword evidence="1" id="KW-1133">Transmembrane helix</keyword>
<dbReference type="Proteomes" id="UP000317901">
    <property type="component" value="Unassembled WGS sequence"/>
</dbReference>
<dbReference type="Pfam" id="PF13400">
    <property type="entry name" value="Tad"/>
    <property type="match status" value="1"/>
</dbReference>
<evidence type="ECO:0000259" key="2">
    <source>
        <dbReference type="Pfam" id="PF13400"/>
    </source>
</evidence>
<proteinExistence type="predicted"/>
<gene>
    <name evidence="3" type="ORF">FJD37_14970</name>
</gene>
<feature type="transmembrane region" description="Helical" evidence="1">
    <location>
        <begin position="20"/>
        <end position="39"/>
    </location>
</feature>
<dbReference type="RefSeq" id="WP_146426557.1">
    <property type="nucleotide sequence ID" value="NZ_VFIP01000028.1"/>
</dbReference>
<evidence type="ECO:0000313" key="4">
    <source>
        <dbReference type="Proteomes" id="UP000317901"/>
    </source>
</evidence>
<dbReference type="AlphaFoldDB" id="A0A5C5PXF9"/>
<reference evidence="3 4" key="1">
    <citation type="submission" date="2019-06" db="EMBL/GenBank/DDBJ databases">
        <title>Pseudomonas bimorpha sp. nov. isolated from bovine raw milk and skim milk concentrate.</title>
        <authorList>
            <person name="Hofmann K."/>
            <person name="Huptas C."/>
            <person name="Doll E."/>
            <person name="Scherer S."/>
            <person name="Wenning M."/>
        </authorList>
    </citation>
    <scope>NUCLEOTIDE SEQUENCE [LARGE SCALE GENOMIC DNA]</scope>
    <source>
        <strain evidence="3 4">DSM 108990</strain>
    </source>
</reference>
<dbReference type="InterPro" id="IPR028087">
    <property type="entry name" value="Tad_N"/>
</dbReference>
<feature type="domain" description="Putative Flp pilus-assembly TadG-like N-terminal" evidence="2">
    <location>
        <begin position="18"/>
        <end position="64"/>
    </location>
</feature>
<protein>
    <recommendedName>
        <fullName evidence="2">Putative Flp pilus-assembly TadG-like N-terminal domain-containing protein</fullName>
    </recommendedName>
</protein>
<name>A0A5C5PXF9_9PSED</name>
<keyword evidence="1" id="KW-0472">Membrane</keyword>